<dbReference type="Proteomes" id="UP000054270">
    <property type="component" value="Unassembled WGS sequence"/>
</dbReference>
<keyword evidence="2" id="KW-1185">Reference proteome</keyword>
<reference evidence="2" key="1">
    <citation type="submission" date="2014-04" db="EMBL/GenBank/DDBJ databases">
        <title>Evolutionary Origins and Diversification of the Mycorrhizal Mutualists.</title>
        <authorList>
            <consortium name="DOE Joint Genome Institute"/>
            <consortium name="Mycorrhizal Genomics Consortium"/>
            <person name="Kohler A."/>
            <person name="Kuo A."/>
            <person name="Nagy L.G."/>
            <person name="Floudas D."/>
            <person name="Copeland A."/>
            <person name="Barry K.W."/>
            <person name="Cichocki N."/>
            <person name="Veneault-Fourrey C."/>
            <person name="LaButti K."/>
            <person name="Lindquist E.A."/>
            <person name="Lipzen A."/>
            <person name="Lundell T."/>
            <person name="Morin E."/>
            <person name="Murat C."/>
            <person name="Riley R."/>
            <person name="Ohm R."/>
            <person name="Sun H."/>
            <person name="Tunlid A."/>
            <person name="Henrissat B."/>
            <person name="Grigoriev I.V."/>
            <person name="Hibbett D.S."/>
            <person name="Martin F."/>
        </authorList>
    </citation>
    <scope>NUCLEOTIDE SEQUENCE [LARGE SCALE GENOMIC DNA]</scope>
    <source>
        <strain evidence="2">FD-334 SS-4</strain>
    </source>
</reference>
<name>A0A0D2PG87_HYPSF</name>
<organism evidence="1 2">
    <name type="scientific">Hypholoma sublateritium (strain FD-334 SS-4)</name>
    <dbReference type="NCBI Taxonomy" id="945553"/>
    <lineage>
        <taxon>Eukaryota</taxon>
        <taxon>Fungi</taxon>
        <taxon>Dikarya</taxon>
        <taxon>Basidiomycota</taxon>
        <taxon>Agaricomycotina</taxon>
        <taxon>Agaricomycetes</taxon>
        <taxon>Agaricomycetidae</taxon>
        <taxon>Agaricales</taxon>
        <taxon>Agaricineae</taxon>
        <taxon>Strophariaceae</taxon>
        <taxon>Hypholoma</taxon>
    </lineage>
</organism>
<protein>
    <submittedName>
        <fullName evidence="1">Uncharacterized protein</fullName>
    </submittedName>
</protein>
<evidence type="ECO:0000313" key="1">
    <source>
        <dbReference type="EMBL" id="KJA29809.1"/>
    </source>
</evidence>
<proteinExistence type="predicted"/>
<sequence length="138" mass="15358">MFLAILDLPIVAYLSQLEKLFELLKASGRFKAMPKDKLMALAQKIVDSVDWLCVDGCANCLTPWGTRLFYITGLIRADSVLAETPVDLEDVQAVEASAHAHTGNFTEPKNYIAERMENEGTRRIQHIPVPPSPCECPQ</sequence>
<evidence type="ECO:0000313" key="2">
    <source>
        <dbReference type="Proteomes" id="UP000054270"/>
    </source>
</evidence>
<gene>
    <name evidence="1" type="ORF">HYPSUDRAFT_196143</name>
</gene>
<dbReference type="EMBL" id="KN817518">
    <property type="protein sequence ID" value="KJA29809.1"/>
    <property type="molecule type" value="Genomic_DNA"/>
</dbReference>
<accession>A0A0D2PG87</accession>
<dbReference type="AlphaFoldDB" id="A0A0D2PG87"/>